<dbReference type="SUPFAM" id="SSF88723">
    <property type="entry name" value="PIN domain-like"/>
    <property type="match status" value="1"/>
</dbReference>
<proteinExistence type="inferred from homology"/>
<dbReference type="Pfam" id="PF01850">
    <property type="entry name" value="PIN"/>
    <property type="match status" value="1"/>
</dbReference>
<dbReference type="AlphaFoldDB" id="A0A1X1YEN7"/>
<dbReference type="GO" id="GO:0004540">
    <property type="term" value="F:RNA nuclease activity"/>
    <property type="evidence" value="ECO:0007669"/>
    <property type="project" value="InterPro"/>
</dbReference>
<keyword evidence="3 7" id="KW-0540">Nuclease</keyword>
<dbReference type="EMBL" id="AP022581">
    <property type="protein sequence ID" value="BBX99252.1"/>
    <property type="molecule type" value="Genomic_DNA"/>
</dbReference>
<dbReference type="GO" id="GO:0045926">
    <property type="term" value="P:negative regulation of growth"/>
    <property type="evidence" value="ECO:0007669"/>
    <property type="project" value="UniProtKB-ARBA"/>
</dbReference>
<dbReference type="InterPro" id="IPR002716">
    <property type="entry name" value="PIN_dom"/>
</dbReference>
<evidence type="ECO:0000256" key="3">
    <source>
        <dbReference type="ARBA" id="ARBA00022722"/>
    </source>
</evidence>
<dbReference type="Proteomes" id="UP000466396">
    <property type="component" value="Chromosome"/>
</dbReference>
<dbReference type="OrthoDB" id="556169at2"/>
<evidence type="ECO:0000256" key="1">
    <source>
        <dbReference type="ARBA" id="ARBA00001946"/>
    </source>
</evidence>
<comment type="similarity">
    <text evidence="7">Belongs to the PINc/VapC protein family.</text>
</comment>
<evidence type="ECO:0000313" key="9">
    <source>
        <dbReference type="Proteomes" id="UP000466396"/>
    </source>
</evidence>
<keyword evidence="2 7" id="KW-1277">Toxin-antitoxin system</keyword>
<comment type="cofactor">
    <cofactor evidence="1 7">
        <name>Mg(2+)</name>
        <dbReference type="ChEBI" id="CHEBI:18420"/>
    </cofactor>
</comment>
<keyword evidence="4 7" id="KW-0479">Metal-binding</keyword>
<evidence type="ECO:0000256" key="7">
    <source>
        <dbReference type="HAMAP-Rule" id="MF_00265"/>
    </source>
</evidence>
<name>A0A1X1YEN7_9MYCO</name>
<evidence type="ECO:0000256" key="4">
    <source>
        <dbReference type="ARBA" id="ARBA00022723"/>
    </source>
</evidence>
<comment type="function">
    <text evidence="7">Toxic component of a toxin-antitoxin (TA) system. An RNase.</text>
</comment>
<dbReference type="RefSeq" id="WP_085158890.1">
    <property type="nucleotide sequence ID" value="NZ_AP022581.1"/>
</dbReference>
<keyword evidence="5 7" id="KW-0378">Hydrolase</keyword>
<dbReference type="STRING" id="169765.AWC15_17640"/>
<keyword evidence="6 7" id="KW-0460">Magnesium</keyword>
<feature type="binding site" evidence="7">
    <location>
        <position position="108"/>
    </location>
    <ligand>
        <name>Mg(2+)</name>
        <dbReference type="ChEBI" id="CHEBI:18420"/>
    </ligand>
</feature>
<gene>
    <name evidence="8" type="primary">vapC43</name>
    <name evidence="7" type="synonym">vapC</name>
    <name evidence="8" type="ORF">MLAC_45460</name>
</gene>
<reference evidence="8 9" key="1">
    <citation type="journal article" date="2019" name="Emerg. Microbes Infect.">
        <title>Comprehensive subspecies identification of 175 nontuberculous mycobacteria species based on 7547 genomic profiles.</title>
        <authorList>
            <person name="Matsumoto Y."/>
            <person name="Kinjo T."/>
            <person name="Motooka D."/>
            <person name="Nabeya D."/>
            <person name="Jung N."/>
            <person name="Uechi K."/>
            <person name="Horii T."/>
            <person name="Iida T."/>
            <person name="Fujita J."/>
            <person name="Nakamura S."/>
        </authorList>
    </citation>
    <scope>NUCLEOTIDE SEQUENCE [LARGE SCALE GENOMIC DNA]</scope>
    <source>
        <strain evidence="8 9">JCM 15657</strain>
    </source>
</reference>
<dbReference type="NCBIfam" id="TIGR00028">
    <property type="entry name" value="Mtu_PIN_fam"/>
    <property type="match status" value="1"/>
</dbReference>
<protein>
    <recommendedName>
        <fullName evidence="7">Ribonuclease VapC</fullName>
        <shortName evidence="7">RNase VapC</shortName>
        <ecNumber evidence="7">3.1.-.-</ecNumber>
    </recommendedName>
    <alternativeName>
        <fullName evidence="7">Toxin VapC</fullName>
    </alternativeName>
</protein>
<dbReference type="InterPro" id="IPR029060">
    <property type="entry name" value="PIN-like_dom_sf"/>
</dbReference>
<feature type="binding site" evidence="7">
    <location>
        <position position="5"/>
    </location>
    <ligand>
        <name>Mg(2+)</name>
        <dbReference type="ChEBI" id="CHEBI:18420"/>
    </ligand>
</feature>
<dbReference type="HAMAP" id="MF_00265">
    <property type="entry name" value="VapC_Nob1"/>
    <property type="match status" value="1"/>
</dbReference>
<keyword evidence="9" id="KW-1185">Reference proteome</keyword>
<evidence type="ECO:0000256" key="5">
    <source>
        <dbReference type="ARBA" id="ARBA00022801"/>
    </source>
</evidence>
<dbReference type="GO" id="GO:0090729">
    <property type="term" value="F:toxin activity"/>
    <property type="evidence" value="ECO:0007669"/>
    <property type="project" value="UniProtKB-KW"/>
</dbReference>
<dbReference type="GO" id="GO:0000287">
    <property type="term" value="F:magnesium ion binding"/>
    <property type="evidence" value="ECO:0007669"/>
    <property type="project" value="UniProtKB-UniRule"/>
</dbReference>
<dbReference type="CDD" id="cd18678">
    <property type="entry name" value="PIN_MtVapC25_VapC33-like"/>
    <property type="match status" value="1"/>
</dbReference>
<dbReference type="GO" id="GO:0016788">
    <property type="term" value="F:hydrolase activity, acting on ester bonds"/>
    <property type="evidence" value="ECO:0007669"/>
    <property type="project" value="InterPro"/>
</dbReference>
<evidence type="ECO:0000256" key="6">
    <source>
        <dbReference type="ARBA" id="ARBA00022842"/>
    </source>
</evidence>
<sequence>MLCPDVNVLLYAYRRDSIAHSAYVDWLQQTMTGHEPVGVSELVLSAVVRLATNHRIYRQPSGTADALEFCQAIRSAPAAVPLRPGVKHWEIFAQLCRDVAATANLVPDAYHAALAIENGATWITTDRSYARFPILQWRGPFG</sequence>
<dbReference type="EC" id="3.1.-.-" evidence="7"/>
<dbReference type="InterPro" id="IPR006226">
    <property type="entry name" value="Mtu_PIN"/>
</dbReference>
<evidence type="ECO:0000256" key="2">
    <source>
        <dbReference type="ARBA" id="ARBA00022649"/>
    </source>
</evidence>
<dbReference type="InterPro" id="IPR022907">
    <property type="entry name" value="VapC_family"/>
</dbReference>
<keyword evidence="7" id="KW-0800">Toxin</keyword>
<dbReference type="KEGG" id="mlj:MLAC_45460"/>
<organism evidence="8 9">
    <name type="scientific">Mycobacterium lacus</name>
    <dbReference type="NCBI Taxonomy" id="169765"/>
    <lineage>
        <taxon>Bacteria</taxon>
        <taxon>Bacillati</taxon>
        <taxon>Actinomycetota</taxon>
        <taxon>Actinomycetes</taxon>
        <taxon>Mycobacteriales</taxon>
        <taxon>Mycobacteriaceae</taxon>
        <taxon>Mycobacterium</taxon>
    </lineage>
</organism>
<evidence type="ECO:0000313" key="8">
    <source>
        <dbReference type="EMBL" id="BBX99252.1"/>
    </source>
</evidence>
<accession>A0A1X1YEN7</accession>
<dbReference type="Gene3D" id="3.40.50.1010">
    <property type="entry name" value="5'-nuclease"/>
    <property type="match status" value="1"/>
</dbReference>